<dbReference type="Proteomes" id="UP000276133">
    <property type="component" value="Unassembled WGS sequence"/>
</dbReference>
<reference evidence="1 2" key="1">
    <citation type="journal article" date="2018" name="Sci. Rep.">
        <title>Genomic signatures of local adaptation to the degree of environmental predictability in rotifers.</title>
        <authorList>
            <person name="Franch-Gras L."/>
            <person name="Hahn C."/>
            <person name="Garcia-Roger E.M."/>
            <person name="Carmona M.J."/>
            <person name="Serra M."/>
            <person name="Gomez A."/>
        </authorList>
    </citation>
    <scope>NUCLEOTIDE SEQUENCE [LARGE SCALE GENOMIC DNA]</scope>
    <source>
        <strain evidence="1">HYR1</strain>
    </source>
</reference>
<organism evidence="1 2">
    <name type="scientific">Brachionus plicatilis</name>
    <name type="common">Marine rotifer</name>
    <name type="synonym">Brachionus muelleri</name>
    <dbReference type="NCBI Taxonomy" id="10195"/>
    <lineage>
        <taxon>Eukaryota</taxon>
        <taxon>Metazoa</taxon>
        <taxon>Spiralia</taxon>
        <taxon>Gnathifera</taxon>
        <taxon>Rotifera</taxon>
        <taxon>Eurotatoria</taxon>
        <taxon>Monogononta</taxon>
        <taxon>Pseudotrocha</taxon>
        <taxon>Ploima</taxon>
        <taxon>Brachionidae</taxon>
        <taxon>Brachionus</taxon>
    </lineage>
</organism>
<dbReference type="EMBL" id="REGN01006023">
    <property type="protein sequence ID" value="RNA11193.1"/>
    <property type="molecule type" value="Genomic_DNA"/>
</dbReference>
<accession>A0A3M7QIW0</accession>
<sequence length="87" mass="10178">MLRIPNNFSAGKRFDRKHINFLSFEKSMKKEQLMVSVNKSKRSLKILKPFLFELQNVSNVEITIAIIKFIICKAGFDANLNMNHYKT</sequence>
<evidence type="ECO:0000313" key="1">
    <source>
        <dbReference type="EMBL" id="RNA11193.1"/>
    </source>
</evidence>
<gene>
    <name evidence="1" type="ORF">BpHYR1_015040</name>
</gene>
<name>A0A3M7QIW0_BRAPC</name>
<evidence type="ECO:0000313" key="2">
    <source>
        <dbReference type="Proteomes" id="UP000276133"/>
    </source>
</evidence>
<protein>
    <submittedName>
        <fullName evidence="1">Uncharacterized protein</fullName>
    </submittedName>
</protein>
<keyword evidence="2" id="KW-1185">Reference proteome</keyword>
<dbReference type="AlphaFoldDB" id="A0A3M7QIW0"/>
<comment type="caution">
    <text evidence="1">The sequence shown here is derived from an EMBL/GenBank/DDBJ whole genome shotgun (WGS) entry which is preliminary data.</text>
</comment>
<proteinExistence type="predicted"/>